<dbReference type="InterPro" id="IPR025110">
    <property type="entry name" value="AMP-bd_C"/>
</dbReference>
<name>A0A1J1IHQ3_9DIPT</name>
<dbReference type="InterPro" id="IPR020845">
    <property type="entry name" value="AMP-binding_CS"/>
</dbReference>
<evidence type="ECO:0000256" key="2">
    <source>
        <dbReference type="ARBA" id="ARBA00023140"/>
    </source>
</evidence>
<dbReference type="Pfam" id="PF13193">
    <property type="entry name" value="AMP-binding_C"/>
    <property type="match status" value="1"/>
</dbReference>
<reference evidence="5 6" key="1">
    <citation type="submission" date="2015-04" db="EMBL/GenBank/DDBJ databases">
        <authorList>
            <person name="Syromyatnikov M.Y."/>
            <person name="Popov V.N."/>
        </authorList>
    </citation>
    <scope>NUCLEOTIDE SEQUENCE [LARGE SCALE GENOMIC DNA]</scope>
</reference>
<organism evidence="5 6">
    <name type="scientific">Clunio marinus</name>
    <dbReference type="NCBI Taxonomy" id="568069"/>
    <lineage>
        <taxon>Eukaryota</taxon>
        <taxon>Metazoa</taxon>
        <taxon>Ecdysozoa</taxon>
        <taxon>Arthropoda</taxon>
        <taxon>Hexapoda</taxon>
        <taxon>Insecta</taxon>
        <taxon>Pterygota</taxon>
        <taxon>Neoptera</taxon>
        <taxon>Endopterygota</taxon>
        <taxon>Diptera</taxon>
        <taxon>Nematocera</taxon>
        <taxon>Chironomoidea</taxon>
        <taxon>Chironomidae</taxon>
        <taxon>Clunio</taxon>
    </lineage>
</organism>
<evidence type="ECO:0000313" key="5">
    <source>
        <dbReference type="EMBL" id="CRK97985.1"/>
    </source>
</evidence>
<dbReference type="STRING" id="568069.A0A1J1IHQ3"/>
<dbReference type="Proteomes" id="UP000183832">
    <property type="component" value="Unassembled WGS sequence"/>
</dbReference>
<sequence length="545" mass="60746">MATFDSERKIWQGPKIPFKFPTNASIGVEILKKLKETPDRTMIISHDDGITMTCEEARIASIRVAQNLTKLGFKKGDVIGFICRNGIRLPPTIYGALLIGAPINPLDAGFKKDDIKHMFAQTQPKLVFCDADVYETTKQALNELDNNAVVMTHREKIEGVVYVDELLAPTGNEDSFEPPQFGNSSDMLAIILCSSGTTGPPKGVCLSHAHIFAHINLFNESEGLRILSFSPIYWSTGVVSTITVAFRSQDAKIITAQPFGVDLLIQIIKKHDINFIQFAPYQLMLLLQSPLLDPRDFVGVKIFSVLGSVVSEHLRKEFRSVFPRHPLIVTYGMSEACITISSTEPHENICGLTVGHISPNIQVRVVDNEGNPLGIEDTGEIYAKPEFKFIGYYNNPEASLNAIDSEGFLKTGDIGHIDEKGCIFIIDRKKEIMKYKGYQINPSEIENIIESIEGVEVVSVVGIPDPIAHNLPAAVIVKRPEFEDLTEQFIIDYVAEKLPEYKHLHGGAYFIDEIPMTPTGKILKRFVKVLAIKEHNEKYSIENFD</sequence>
<evidence type="ECO:0000259" key="3">
    <source>
        <dbReference type="Pfam" id="PF00501"/>
    </source>
</evidence>
<dbReference type="AlphaFoldDB" id="A0A1J1IHQ3"/>
<dbReference type="SUPFAM" id="SSF56801">
    <property type="entry name" value="Acetyl-CoA synthetase-like"/>
    <property type="match status" value="1"/>
</dbReference>
<evidence type="ECO:0000259" key="4">
    <source>
        <dbReference type="Pfam" id="PF13193"/>
    </source>
</evidence>
<evidence type="ECO:0000313" key="6">
    <source>
        <dbReference type="Proteomes" id="UP000183832"/>
    </source>
</evidence>
<keyword evidence="2" id="KW-0576">Peroxisome</keyword>
<dbReference type="Pfam" id="PF00501">
    <property type="entry name" value="AMP-binding"/>
    <property type="match status" value="1"/>
</dbReference>
<dbReference type="GO" id="GO:0005777">
    <property type="term" value="C:peroxisome"/>
    <property type="evidence" value="ECO:0007669"/>
    <property type="project" value="UniProtKB-SubCell"/>
</dbReference>
<dbReference type="InterPro" id="IPR000873">
    <property type="entry name" value="AMP-dep_synth/lig_dom"/>
</dbReference>
<feature type="domain" description="AMP-dependent synthetase/ligase" evidence="3">
    <location>
        <begin position="34"/>
        <end position="393"/>
    </location>
</feature>
<dbReference type="Gene3D" id="3.40.50.12780">
    <property type="entry name" value="N-terminal domain of ligase-like"/>
    <property type="match status" value="1"/>
</dbReference>
<dbReference type="InterPro" id="IPR045851">
    <property type="entry name" value="AMP-bd_C_sf"/>
</dbReference>
<evidence type="ECO:0000256" key="1">
    <source>
        <dbReference type="ARBA" id="ARBA00004275"/>
    </source>
</evidence>
<dbReference type="PANTHER" id="PTHR24096">
    <property type="entry name" value="LONG-CHAIN-FATTY-ACID--COA LIGASE"/>
    <property type="match status" value="1"/>
</dbReference>
<keyword evidence="6" id="KW-1185">Reference proteome</keyword>
<dbReference type="PROSITE" id="PS00455">
    <property type="entry name" value="AMP_BINDING"/>
    <property type="match status" value="1"/>
</dbReference>
<accession>A0A1J1IHQ3</accession>
<dbReference type="GO" id="GO:0046949">
    <property type="term" value="P:fatty-acyl-CoA biosynthetic process"/>
    <property type="evidence" value="ECO:0007669"/>
    <property type="project" value="TreeGrafter"/>
</dbReference>
<dbReference type="EMBL" id="CVRI01000047">
    <property type="protein sequence ID" value="CRK97985.1"/>
    <property type="molecule type" value="Genomic_DNA"/>
</dbReference>
<gene>
    <name evidence="5" type="ORF">CLUMA_CG011357</name>
</gene>
<proteinExistence type="predicted"/>
<dbReference type="GO" id="GO:0004467">
    <property type="term" value="F:long-chain fatty acid-CoA ligase activity"/>
    <property type="evidence" value="ECO:0007669"/>
    <property type="project" value="TreeGrafter"/>
</dbReference>
<protein>
    <submittedName>
        <fullName evidence="5">CLUMA_CG011357, isoform A</fullName>
    </submittedName>
</protein>
<dbReference type="PANTHER" id="PTHR24096:SF353">
    <property type="entry name" value="GH16244P-RELATED"/>
    <property type="match status" value="1"/>
</dbReference>
<dbReference type="InterPro" id="IPR042099">
    <property type="entry name" value="ANL_N_sf"/>
</dbReference>
<comment type="subcellular location">
    <subcellularLocation>
        <location evidence="1">Peroxisome</location>
    </subcellularLocation>
</comment>
<feature type="domain" description="AMP-binding enzyme C-terminal" evidence="4">
    <location>
        <begin position="444"/>
        <end position="521"/>
    </location>
</feature>
<dbReference type="Gene3D" id="3.30.300.30">
    <property type="match status" value="1"/>
</dbReference>
<dbReference type="FunFam" id="3.40.50.12780:FF:000025">
    <property type="entry name" value="luciferin 4-monooxygenase"/>
    <property type="match status" value="1"/>
</dbReference>
<dbReference type="OrthoDB" id="10253869at2759"/>